<feature type="coiled-coil region" evidence="2">
    <location>
        <begin position="2308"/>
        <end position="2335"/>
    </location>
</feature>
<name>A0A107G944_9BURK</name>
<evidence type="ECO:0000259" key="4">
    <source>
        <dbReference type="Pfam" id="PF18413"/>
    </source>
</evidence>
<evidence type="ECO:0000259" key="5">
    <source>
        <dbReference type="Pfam" id="PF20220"/>
    </source>
</evidence>
<evidence type="ECO:0000259" key="3">
    <source>
        <dbReference type="Pfam" id="PF18276"/>
    </source>
</evidence>
<evidence type="ECO:0000313" key="6">
    <source>
        <dbReference type="EMBL" id="KWE07598.1"/>
    </source>
</evidence>
<protein>
    <submittedName>
        <fullName evidence="6">Toxin</fullName>
    </submittedName>
</protein>
<evidence type="ECO:0000256" key="1">
    <source>
        <dbReference type="ARBA" id="ARBA00023026"/>
    </source>
</evidence>
<evidence type="ECO:0000313" key="7">
    <source>
        <dbReference type="Proteomes" id="UP000062998"/>
    </source>
</evidence>
<sequence length="2771" mass="302378">MVVYLNDIADGRFSAIVNSNPDFNLGAHDFFRRPAEQTPGLDTLAPHEIETLKTYQRLLRITDDGKLADRLVAAGLTSAHKIARNSERQFIAEHARQLGLTEDDARTLHRSAVQAKIRAQNAAFALRFSVGSPAFRAGAMNTVGNDMLDYVGAIPSYQDFFGSLDYCNCDPDQSIFSPAAYLVDLLRVVYQYIDTATFNPGIPDGFHLAQRRPDIGNIPLTPEMTRQLVPYLQIVNEALEANIAGATQWPDVFRAFTAQVYPFTLPTILPLTQTRLYSTALGTTLLQLYDVFAAREQTPPAANLPGPEAIGREAIGLSPTTQKIVTTVLSSAADIGPYYGIADGRLLSFTATGTASAAQNSTAVTGSGTRFTTEIRIGDNIQLGAQRSRVVAIGGDTQLTVADAWTTAMSGAAILDFPPTDLGTSLVFSEHTGVPYEALSQLLSQNLSDAELAAGIATQLFINQGQTAQTCLKLTVDQSDPNRPVSRIANMNLAALDRLNRFIRVANASGIASADLDWMIETVGQRNIDAAAISRIGRTRQLAESLSCTLLEASALFQPLKTIGVGDPRRPLDPFDQLFNAPSVLGTPAGSMPAFTAKGSVTIAAGSTTVTGTGTRFTTQVSAGMRVRVNGEIRVVATVPTDTTLTVGSAFSDAQSNAVMVVIPTPDTPSDALPIYHPLYAGNPLYQDVVANWKPTADAGDAPDVAGVRSRLRSGLNVVDNDLTAIGQAALNWLVTSGALPAGSTAIPLTVPNMSLLYGYAKLARQAGLTVTEYLTLLQLLGIGATSDLDITIGVAAWAAWLKNSHLGIDALDYGMTGRVSKNFSPAFLLADLPNFLAALWQTAQNWLVLGNGFINQDITAEQSQAYFVQLSAPEAGFLTVHGAVLDKAVDFAAIAFIDPLGGDAFITPLISAAQSQSAHDDLITHEVLNQQGVLSASFSSSTNLDFLFPDLPDRVAMIAEVRAILVATQDRLNHVVDVLLNFGGAPTVEYPNRGIQRFHVSEQLGVALGSDTGIMLALGPAVAAEVGLDNYVAAFLTPPDGNPPPVKLQDFMALMTRLVTLFKQLAYTASDVSFVVQYPAPFGIAGLTTLSLANVRALWTYRQLRQNFNDEDGRLPAYLSAPDQGACASDPKFKDLSLMTGWPVDQICELRAALFGTGSGYNTVMGLAGMAACFKTASSLGLDIHGTLTLARLNVLPAQVDTAAWTAYNHAATATIGSLKARYGGPQWETFYRPIESAVNEARRDALLPYAVFSLGKKYPVITDAESLYTYLLIDVEMCGCADISYIAQAIQSVQLYMQRARMMLEPGITDVAIPEVWWTWLSAYRMWEANRKVFLYPENYLEPGLRPDKTEQFQAAEDTLTSNDITPETVNDTYVDYFESFSALSALKRVGSYCGTMPAPDALGAMIPTLYVISRTATEPYTYYAQRKINDISWTAFEKIDLTMPTPRAAPLYAYDRLFLFWVEQNATSASQIQGGSATNSLDTGATLKYSFINQSGKWVLPQTLDHFTINFAPMQDGYSTPEIDPASFDVSQAQWQMAVPFLIKGKNGAQDTILVNYGQFYDLPGGSPSDPKKPNPDVITNPDAFALATNIYESSLYAVKATNQGLRGATYVNQGRLLLQGLDVSPTYVIDGAYNMVSGAPKPYVPVVPRTVMPPGTSPVMGIAGFSNVFLMNAVGEGAAYTWTPINYLTLLYNVNDRAGFTAPTINQPFWFIWDNGDETFMIRSTEPGIKRLEEYVNVNAGDETNQTNLISGKYTETPSNFNSIIWSAERLSTGATSRLNKALFVGGVPQLLQPQTQATPVIPLYPFTRFYDNGQQPPNIDPPFYLAGDTIDYKGPYGLYFWEIFLYCPWLIANQLRANQRYPEARTWLEYIFNPTVPINSDPTVTDQSKRFWRLIVFRNFTVESLQSILSDPAQIRAYNNYPFQPHVIARLRGSAYQKAIVMRYIDVLLEWGDFEFTKDSWESITQATLLYVLARDILGPRPIDVGACTQQPPSTFNQIQAKYGTDIPQFLIDMENVAPPPSHGSVQLDQTDRFVPFNELDSYFCVPENSTLMKYWDLVEDRLYKIRHCMNIQGVVRQLALFEPPIDPMMLVSAAAAGVGARVADQLQAGAPPYRFGTIARMAGDFSAQLSQLGNLLLSALEKKDAEALARLNATQTIQILNLTTKSLELQISENQEQITGLTVSQQAATSRRDFYQLLIDTGLLPVERLQIAMQILSNVFGTTGGVLEGFASGAFLVPDVGSPFAMTYGGREIGSSLHAAATVFDILAQTTKGVSEVSQIVSGFERRDQDWQQQLTQANFDVEVLDSQIRAANLQLQIAQQQLSVHRRNQDNAAEVDDFLRRKFTNAELYQWMISRLSNIYSQAYRMALELAVAAQQCYQFETNTNDQFITFDYWDGLRKGLLAGEQLSASLAQMTSSYYRGNNRRLEIEKTISLLALDPDAFIRFQRTGTCDIRFSEYLFDLDYPGQYARQIKSVSVTIPAILGPNQNIKAILTQTGSQILLKPDINGVDYLLGLGSATPDTSVLRANWRASQKVALSSGLGDTGTFQDEPNDDRYLPFEGTGAISSWRLEMPLETNRINYSTLTDVVIRLRYTAQDAGAVFASQVRAKINSIPYQGQRAFNLAANFPTAWFGFTHPPAGATQQSFDIVIAQDWFPANLSLNQITEIDALLQLAQGVSMGGPLMATLRIGTGNRATSLPLTFSAANGAASLTSQSINNWVNQPWSLIVAKGGVPPGLADPTTGLLDPAKVLSIGLLLTYSARRP</sequence>
<comment type="caution">
    <text evidence="6">The sequence shown here is derived from an EMBL/GenBank/DDBJ whole genome shotgun (WGS) entry which is preliminary data.</text>
</comment>
<feature type="domain" description="Tc toxin complex TcA C-terminal TcB-binding" evidence="3">
    <location>
        <begin position="2314"/>
        <end position="2602"/>
    </location>
</feature>
<proteinExistence type="predicted"/>
<keyword evidence="1" id="KW-0843">Virulence</keyword>
<dbReference type="EMBL" id="LPIX01000033">
    <property type="protein sequence ID" value="KWE07598.1"/>
    <property type="molecule type" value="Genomic_DNA"/>
</dbReference>
<dbReference type="InterPro" id="IPR018003">
    <property type="entry name" value="Insecticidal_toxin/plasmid_vir"/>
</dbReference>
<feature type="domain" description="Neuraminidase-like" evidence="4">
    <location>
        <begin position="1411"/>
        <end position="1511"/>
    </location>
</feature>
<dbReference type="Proteomes" id="UP000062998">
    <property type="component" value="Unassembled WGS sequence"/>
</dbReference>
<dbReference type="Pfam" id="PF18276">
    <property type="entry name" value="TcA_TcB_BD"/>
    <property type="match status" value="1"/>
</dbReference>
<feature type="domain" description="ABC toxin N-terminal" evidence="5">
    <location>
        <begin position="1240"/>
        <end position="1358"/>
    </location>
</feature>
<keyword evidence="2" id="KW-0175">Coiled coil</keyword>
<dbReference type="Pfam" id="PF03538">
    <property type="entry name" value="VRP1"/>
    <property type="match status" value="1"/>
</dbReference>
<dbReference type="InterPro" id="IPR040840">
    <property type="entry name" value="TcA_TcB_BD"/>
</dbReference>
<dbReference type="Pfam" id="PF18413">
    <property type="entry name" value="Neuraminidase"/>
    <property type="match status" value="1"/>
</dbReference>
<accession>A0A107G944</accession>
<reference evidence="6 7" key="1">
    <citation type="submission" date="2015-11" db="EMBL/GenBank/DDBJ databases">
        <title>Expanding the genomic diversity of Burkholderia species for the development of highly accurate diagnostics.</title>
        <authorList>
            <person name="Sahl J."/>
            <person name="Keim P."/>
            <person name="Wagner D."/>
        </authorList>
    </citation>
    <scope>NUCLEOTIDE SEQUENCE [LARGE SCALE GENOMIC DNA]</scope>
    <source>
        <strain evidence="6 7">MSMB2167WGS</strain>
    </source>
</reference>
<dbReference type="Pfam" id="PF20220">
    <property type="entry name" value="ABC_toxin_N"/>
    <property type="match status" value="1"/>
</dbReference>
<gene>
    <name evidence="6" type="ORF">WL73_09170</name>
</gene>
<evidence type="ECO:0000256" key="2">
    <source>
        <dbReference type="SAM" id="Coils"/>
    </source>
</evidence>
<dbReference type="InterPro" id="IPR041079">
    <property type="entry name" value="Neuraminidase-like"/>
</dbReference>
<organism evidence="6 7">
    <name type="scientific">Burkholderia ubonensis</name>
    <dbReference type="NCBI Taxonomy" id="101571"/>
    <lineage>
        <taxon>Bacteria</taxon>
        <taxon>Pseudomonadati</taxon>
        <taxon>Pseudomonadota</taxon>
        <taxon>Betaproteobacteria</taxon>
        <taxon>Burkholderiales</taxon>
        <taxon>Burkholderiaceae</taxon>
        <taxon>Burkholderia</taxon>
        <taxon>Burkholderia cepacia complex</taxon>
    </lineage>
</organism>
<dbReference type="InterPro" id="IPR046839">
    <property type="entry name" value="ABC_toxin_N"/>
</dbReference>